<proteinExistence type="predicted"/>
<organism evidence="2 3">
    <name type="scientific">Flavimobilis marinus</name>
    <dbReference type="NCBI Taxonomy" id="285351"/>
    <lineage>
        <taxon>Bacteria</taxon>
        <taxon>Bacillati</taxon>
        <taxon>Actinomycetota</taxon>
        <taxon>Actinomycetes</taxon>
        <taxon>Micrococcales</taxon>
        <taxon>Jonesiaceae</taxon>
        <taxon>Flavimobilis</taxon>
    </lineage>
</organism>
<protein>
    <recommendedName>
        <fullName evidence="1">T3SS peptide-binding chaperone domain-containing protein</fullName>
    </recommendedName>
</protein>
<sequence length="359" mass="39848">MFDTVVHVAKTGAFTTAEPVGIWREDGAFYPPEHEHRGPAGHKAIYSRPPSISWREWAEWKVKTSPSWRTPGDFGVGAPPDAPLDKVYEAVRQSFLSSAQAKTVEKHEGPDIAIPPVPPHWRLVNVESWWIASELVRRHPELVVYEMHPGGGQYDVLSVRRADTVGEGSMREAHVMLNRQGTIQVHAGAEFDTTPVATWMVVLGEESPHHWVKKLETVAGFGSPPSAPATTRRSLAFRIIAQLLTTTMHDRDRWDARNEFYDSSGSWGSSLHGWIDTFPLAAEDARQAAQTSLPHEVATRFWGILRDDTVVAMLSTDGWGYVNDRRIDLMAAYKASGRRLLPVVSELLAAVPPSNSGLP</sequence>
<accession>A0A1I2G2G2</accession>
<dbReference type="AlphaFoldDB" id="A0A1I2G2G2"/>
<reference evidence="3" key="1">
    <citation type="submission" date="2016-10" db="EMBL/GenBank/DDBJ databases">
        <authorList>
            <person name="Varghese N."/>
            <person name="Submissions S."/>
        </authorList>
    </citation>
    <scope>NUCLEOTIDE SEQUENCE [LARGE SCALE GENOMIC DNA]</scope>
    <source>
        <strain evidence="3">DSM 19083</strain>
    </source>
</reference>
<dbReference type="STRING" id="285351.SAMN04488035_1644"/>
<dbReference type="InterPro" id="IPR054445">
    <property type="entry name" value="T3SS_chaperone_dom"/>
</dbReference>
<keyword evidence="3" id="KW-1185">Reference proteome</keyword>
<gene>
    <name evidence="2" type="ORF">SAMN04488035_1644</name>
</gene>
<dbReference type="RefSeq" id="WP_093377033.1">
    <property type="nucleotide sequence ID" value="NZ_BNAN01000002.1"/>
</dbReference>
<evidence type="ECO:0000259" key="1">
    <source>
        <dbReference type="Pfam" id="PF22553"/>
    </source>
</evidence>
<dbReference type="OrthoDB" id="5140850at2"/>
<dbReference type="EMBL" id="FONZ01000002">
    <property type="protein sequence ID" value="SFF10956.1"/>
    <property type="molecule type" value="Genomic_DNA"/>
</dbReference>
<dbReference type="Pfam" id="PF22553">
    <property type="entry name" value="TY-Chap2"/>
    <property type="match status" value="1"/>
</dbReference>
<feature type="domain" description="T3SS peptide-binding chaperone" evidence="1">
    <location>
        <begin position="126"/>
        <end position="353"/>
    </location>
</feature>
<evidence type="ECO:0000313" key="2">
    <source>
        <dbReference type="EMBL" id="SFF10956.1"/>
    </source>
</evidence>
<evidence type="ECO:0000313" key="3">
    <source>
        <dbReference type="Proteomes" id="UP000198520"/>
    </source>
</evidence>
<dbReference type="Proteomes" id="UP000198520">
    <property type="component" value="Unassembled WGS sequence"/>
</dbReference>
<name>A0A1I2G2G2_9MICO</name>